<dbReference type="RefSeq" id="XP_031572371.1">
    <property type="nucleotide sequence ID" value="XM_031716511.1"/>
</dbReference>
<feature type="domain" description="Ion transport" evidence="14">
    <location>
        <begin position="779"/>
        <end position="964"/>
    </location>
</feature>
<dbReference type="KEGG" id="aten:116306445"/>
<dbReference type="InterPro" id="IPR052076">
    <property type="entry name" value="TRP_cation_channel"/>
</dbReference>
<feature type="repeat" description="ANK" evidence="12">
    <location>
        <begin position="562"/>
        <end position="585"/>
    </location>
</feature>
<feature type="transmembrane region" description="Helical" evidence="13">
    <location>
        <begin position="842"/>
        <end position="862"/>
    </location>
</feature>
<dbReference type="PANTHER" id="PTHR47143">
    <property type="entry name" value="TRANSIENT RECEPTOR POTENTIAL CATION CHANNEL PROTEIN PAINLESS"/>
    <property type="match status" value="1"/>
</dbReference>
<dbReference type="GeneID" id="116306445"/>
<dbReference type="GO" id="GO:0034220">
    <property type="term" value="P:monoatomic ion transmembrane transport"/>
    <property type="evidence" value="ECO:0007669"/>
    <property type="project" value="UniProtKB-KW"/>
</dbReference>
<dbReference type="PANTHER" id="PTHR47143:SF1">
    <property type="entry name" value="ION_TRANS DOMAIN-CONTAINING PROTEIN"/>
    <property type="match status" value="1"/>
</dbReference>
<evidence type="ECO:0000256" key="13">
    <source>
        <dbReference type="SAM" id="Phobius"/>
    </source>
</evidence>
<dbReference type="Proteomes" id="UP000515163">
    <property type="component" value="Unplaced"/>
</dbReference>
<dbReference type="SUPFAM" id="SSF48403">
    <property type="entry name" value="Ankyrin repeat"/>
    <property type="match status" value="2"/>
</dbReference>
<dbReference type="OrthoDB" id="1661883at2759"/>
<dbReference type="InParanoid" id="A0A6P8IY39"/>
<feature type="transmembrane region" description="Helical" evidence="13">
    <location>
        <begin position="944"/>
        <end position="964"/>
    </location>
</feature>
<evidence type="ECO:0000256" key="1">
    <source>
        <dbReference type="ARBA" id="ARBA00004141"/>
    </source>
</evidence>
<evidence type="ECO:0000256" key="12">
    <source>
        <dbReference type="PROSITE-ProRule" id="PRU00023"/>
    </source>
</evidence>
<keyword evidence="6 13" id="KW-1133">Transmembrane helix</keyword>
<dbReference type="SMART" id="SM00248">
    <property type="entry name" value="ANK"/>
    <property type="match status" value="15"/>
</dbReference>
<keyword evidence="2" id="KW-0813">Transport</keyword>
<name>A0A6P8IY39_ACTTE</name>
<keyword evidence="3" id="KW-0716">Sensory transduction</keyword>
<dbReference type="InterPro" id="IPR036770">
    <property type="entry name" value="Ankyrin_rpt-contain_sf"/>
</dbReference>
<evidence type="ECO:0000256" key="6">
    <source>
        <dbReference type="ARBA" id="ARBA00022989"/>
    </source>
</evidence>
<keyword evidence="7 12" id="KW-0040">ANK repeat</keyword>
<gene>
    <name evidence="16" type="primary">LOC116306445</name>
</gene>
<feature type="repeat" description="ANK" evidence="12">
    <location>
        <begin position="362"/>
        <end position="394"/>
    </location>
</feature>
<evidence type="ECO:0000313" key="15">
    <source>
        <dbReference type="Proteomes" id="UP000515163"/>
    </source>
</evidence>
<feature type="repeat" description="ANK" evidence="12">
    <location>
        <begin position="114"/>
        <end position="146"/>
    </location>
</feature>
<feature type="transmembrane region" description="Helical" evidence="13">
    <location>
        <begin position="817"/>
        <end position="835"/>
    </location>
</feature>
<evidence type="ECO:0000256" key="5">
    <source>
        <dbReference type="ARBA" id="ARBA00022737"/>
    </source>
</evidence>
<comment type="subcellular location">
    <subcellularLocation>
        <location evidence="1">Membrane</location>
        <topology evidence="1">Multi-pass membrane protein</topology>
    </subcellularLocation>
</comment>
<dbReference type="PROSITE" id="PS50297">
    <property type="entry name" value="ANK_REP_REGION"/>
    <property type="match status" value="8"/>
</dbReference>
<keyword evidence="10" id="KW-0325">Glycoprotein</keyword>
<accession>A0A6P8IY39</accession>
<evidence type="ECO:0000256" key="4">
    <source>
        <dbReference type="ARBA" id="ARBA00022692"/>
    </source>
</evidence>
<dbReference type="Pfam" id="PF00023">
    <property type="entry name" value="Ank"/>
    <property type="match status" value="1"/>
</dbReference>
<evidence type="ECO:0000256" key="3">
    <source>
        <dbReference type="ARBA" id="ARBA00022606"/>
    </source>
</evidence>
<keyword evidence="9 13" id="KW-0472">Membrane</keyword>
<keyword evidence="8" id="KW-0406">Ion transport</keyword>
<feature type="repeat" description="ANK" evidence="12">
    <location>
        <begin position="329"/>
        <end position="361"/>
    </location>
</feature>
<feature type="transmembrane region" description="Helical" evidence="13">
    <location>
        <begin position="877"/>
        <end position="902"/>
    </location>
</feature>
<feature type="repeat" description="ANK" evidence="12">
    <location>
        <begin position="182"/>
        <end position="217"/>
    </location>
</feature>
<feature type="repeat" description="ANK" evidence="12">
    <location>
        <begin position="461"/>
        <end position="483"/>
    </location>
</feature>
<dbReference type="InterPro" id="IPR005821">
    <property type="entry name" value="Ion_trans_dom"/>
</dbReference>
<dbReference type="GO" id="GO:1902495">
    <property type="term" value="C:transmembrane transporter complex"/>
    <property type="evidence" value="ECO:0007669"/>
    <property type="project" value="TreeGrafter"/>
</dbReference>
<evidence type="ECO:0000313" key="16">
    <source>
        <dbReference type="RefSeq" id="XP_031572371.1"/>
    </source>
</evidence>
<evidence type="ECO:0000256" key="7">
    <source>
        <dbReference type="ARBA" id="ARBA00023043"/>
    </source>
</evidence>
<evidence type="ECO:0000256" key="10">
    <source>
        <dbReference type="ARBA" id="ARBA00023180"/>
    </source>
</evidence>
<dbReference type="GO" id="GO:0022857">
    <property type="term" value="F:transmembrane transporter activity"/>
    <property type="evidence" value="ECO:0007669"/>
    <property type="project" value="TreeGrafter"/>
</dbReference>
<dbReference type="Pfam" id="PF13637">
    <property type="entry name" value="Ank_4"/>
    <property type="match status" value="1"/>
</dbReference>
<evidence type="ECO:0000256" key="2">
    <source>
        <dbReference type="ARBA" id="ARBA00022448"/>
    </source>
</evidence>
<proteinExistence type="predicted"/>
<organism evidence="15 16">
    <name type="scientific">Actinia tenebrosa</name>
    <name type="common">Australian red waratah sea anemone</name>
    <dbReference type="NCBI Taxonomy" id="6105"/>
    <lineage>
        <taxon>Eukaryota</taxon>
        <taxon>Metazoa</taxon>
        <taxon>Cnidaria</taxon>
        <taxon>Anthozoa</taxon>
        <taxon>Hexacorallia</taxon>
        <taxon>Actiniaria</taxon>
        <taxon>Actiniidae</taxon>
        <taxon>Actinia</taxon>
    </lineage>
</organism>
<keyword evidence="4 13" id="KW-0812">Transmembrane</keyword>
<reference evidence="16" key="1">
    <citation type="submission" date="2025-08" db="UniProtKB">
        <authorList>
            <consortium name="RefSeq"/>
        </authorList>
    </citation>
    <scope>IDENTIFICATION</scope>
    <source>
        <tissue evidence="16">Tentacle</tissue>
    </source>
</reference>
<keyword evidence="5" id="KW-0677">Repeat</keyword>
<dbReference type="Pfam" id="PF12796">
    <property type="entry name" value="Ank_2"/>
    <property type="match status" value="4"/>
</dbReference>
<evidence type="ECO:0000256" key="11">
    <source>
        <dbReference type="ARBA" id="ARBA00023303"/>
    </source>
</evidence>
<evidence type="ECO:0000259" key="14">
    <source>
        <dbReference type="Pfam" id="PF00520"/>
    </source>
</evidence>
<protein>
    <submittedName>
        <fullName evidence="16">Transient receptor potential cation channel subfamily A member 1-like</fullName>
    </submittedName>
</protein>
<evidence type="ECO:0000256" key="8">
    <source>
        <dbReference type="ARBA" id="ARBA00023065"/>
    </source>
</evidence>
<feature type="repeat" description="ANK" evidence="12">
    <location>
        <begin position="147"/>
        <end position="169"/>
    </location>
</feature>
<dbReference type="Gene3D" id="1.25.40.20">
    <property type="entry name" value="Ankyrin repeat-containing domain"/>
    <property type="match status" value="4"/>
</dbReference>
<feature type="repeat" description="ANK" evidence="12">
    <location>
        <begin position="528"/>
        <end position="561"/>
    </location>
</feature>
<dbReference type="InterPro" id="IPR002110">
    <property type="entry name" value="Ankyrin_rpt"/>
</dbReference>
<feature type="transmembrane region" description="Helical" evidence="13">
    <location>
        <begin position="718"/>
        <end position="744"/>
    </location>
</feature>
<dbReference type="PROSITE" id="PS50088">
    <property type="entry name" value="ANK_REPEAT"/>
    <property type="match status" value="9"/>
</dbReference>
<keyword evidence="11" id="KW-0407">Ion channel</keyword>
<evidence type="ECO:0000256" key="9">
    <source>
        <dbReference type="ARBA" id="ARBA00023136"/>
    </source>
</evidence>
<feature type="repeat" description="ANK" evidence="12">
    <location>
        <begin position="496"/>
        <end position="528"/>
    </location>
</feature>
<sequence length="1102" mass="124246">MSSHRLYKTDQEPGKQSLSEAFKTILEQTCVQELDRGETYFNRASVKASQDKIADESLSNNALYDHARFHQHRKLYGRKKSRAYMLSAAIVQGLDISEIKKFGISDDVNIPDEYGKTPLHCAATSQNNEAVSFLLDRKVNVNVLDDRGETPLHAAVRTGNVALVNMLLQSPKIDVNLCGSLSKTTPLHLVTQIEHPNNTTICKLLIIHDADVFLRDSHNKLAIAYAAQMGNHDIMKCFLKNVPAAGENMDKLLYNVDDAESSLLHLAVSSRSLQAVQLCMENGAQVHKIKPSDGKTAVHLACALGPVEMLTMILKSCSYIYDYSMADKNGLTCLHIAAKYDQADIIALLLNQQIDINILDRNGKTPLMWAVSRGCNEATEVLLRNGADLSLLDKRDRTVIHLAIGNHMTLKLLLKHKIDLLKHKDKTGLTVLHYAAKGGYPLDVELILSKQNSLAGVQNVNEETPLHLAVSHGWINIVQLLLDGENSHMVNTLDKNERTPLHLAAKNSHADIVEFLLQNGASLQRDSHGQTPLHLAAKGGSLHIVERILADNLFCLNLTDKNKETALHLAVQAGHANVVEYFISNKEQELTENTLNKNVLDMAIENNQKHIAMVLASNRRWQEMFKPPAKGCPSQMALLIEKMPEVAKRFLDRCITKEGRKDNPDYKITYDLHYLQGMPDYERCKPKNSLKPLYAMVKNKRLNCLQHPTSLSLINVKWYKYGLALVLLNQILSVLYLCIVIGLVSMLTDNPCFKAADKVQCTNATNSWDLEGDPSWPKRPAIKLYIHLKIALIVLSVIKLIKQFIEIYNQGWGYLTKISYLLDLALCITMMIFLLPENCSRCFGAGAVAACLAWFSLMSRIARVSFMGVYLMMLEKIIFTVIRVFVLLFFFLLCFAFSFYVLDFQQVLFDNLSQSLTTTFVMLMGEVNYSVIFLEDDNLYHPFLLYPVFILFCLGMPIIFLNLLGDSATDYSAINSAIPSALYLKVEQLYNIEQMFPRFIVKHWQVKTHVEYPNRPKTLARQIYDIIAGTLTTVGYEEHEMVNEVEKTIEEQEHRLKSISKKLGIQSGQLELMQEYMARIAEKIIGSKPGFEDDIVNDQSEA</sequence>
<dbReference type="AlphaFoldDB" id="A0A6P8IY39"/>
<dbReference type="Pfam" id="PF00520">
    <property type="entry name" value="Ion_trans"/>
    <property type="match status" value="1"/>
</dbReference>
<keyword evidence="15" id="KW-1185">Reference proteome</keyword>